<dbReference type="InterPro" id="IPR009061">
    <property type="entry name" value="DNA-bd_dom_put_sf"/>
</dbReference>
<accession>A0ABT4ME99</accession>
<organism evidence="3 4">
    <name type="scientific">Rhodococcus ruber</name>
    <dbReference type="NCBI Taxonomy" id="1830"/>
    <lineage>
        <taxon>Bacteria</taxon>
        <taxon>Bacillati</taxon>
        <taxon>Actinomycetota</taxon>
        <taxon>Actinomycetes</taxon>
        <taxon>Mycobacteriales</taxon>
        <taxon>Nocardiaceae</taxon>
        <taxon>Rhodococcus</taxon>
    </lineage>
</organism>
<dbReference type="PANTHER" id="PTHR30204:SF93">
    <property type="entry name" value="HTH MERR-TYPE DOMAIN-CONTAINING PROTEIN"/>
    <property type="match status" value="1"/>
</dbReference>
<name>A0ABT4ME99_9NOCA</name>
<dbReference type="EMBL" id="JAPWIJ010000004">
    <property type="protein sequence ID" value="MCZ4519302.1"/>
    <property type="molecule type" value="Genomic_DNA"/>
</dbReference>
<dbReference type="PRINTS" id="PR00040">
    <property type="entry name" value="HTHMERR"/>
</dbReference>
<sequence>MRIGSLAEAVGTTPRTVRHYHRLGLLDEPRRLSNGYREYTIDDVIRLMRIRWLADCGMPLGEIAAALGGPPAGETDVVADLRALLVGIELEQSALARKHIHLSALLNDAVEHRKLTALPREVADALSVLIDASVDSDRETLIRERDLLEVMAISGAVPASFFETVTATLGDHGLRQKYLGLLRRFSALEGRDPDEAESDIDSLAAELESMLDLCSLASDPSDIAANADEISSLSIDDILPDPAQRTVIVRATARLQTTEHPRSGGTR</sequence>
<protein>
    <submittedName>
        <fullName evidence="3">MerR family transcriptional regulator</fullName>
    </submittedName>
</protein>
<keyword evidence="1" id="KW-0238">DNA-binding</keyword>
<dbReference type="PANTHER" id="PTHR30204">
    <property type="entry name" value="REDOX-CYCLING DRUG-SENSING TRANSCRIPTIONAL ACTIVATOR SOXR"/>
    <property type="match status" value="1"/>
</dbReference>
<feature type="domain" description="HTH merR-type" evidence="2">
    <location>
        <begin position="1"/>
        <end position="69"/>
    </location>
</feature>
<dbReference type="RefSeq" id="WP_269604528.1">
    <property type="nucleotide sequence ID" value="NZ_JAPWIJ010000004.1"/>
</dbReference>
<dbReference type="CDD" id="cd00592">
    <property type="entry name" value="HTH_MerR-like"/>
    <property type="match status" value="1"/>
</dbReference>
<evidence type="ECO:0000313" key="3">
    <source>
        <dbReference type="EMBL" id="MCZ4519302.1"/>
    </source>
</evidence>
<keyword evidence="4" id="KW-1185">Reference proteome</keyword>
<evidence type="ECO:0000259" key="2">
    <source>
        <dbReference type="PROSITE" id="PS50937"/>
    </source>
</evidence>
<dbReference type="InterPro" id="IPR047057">
    <property type="entry name" value="MerR_fam"/>
</dbReference>
<dbReference type="SMART" id="SM00422">
    <property type="entry name" value="HTH_MERR"/>
    <property type="match status" value="1"/>
</dbReference>
<proteinExistence type="predicted"/>
<evidence type="ECO:0000256" key="1">
    <source>
        <dbReference type="ARBA" id="ARBA00023125"/>
    </source>
</evidence>
<evidence type="ECO:0000313" key="4">
    <source>
        <dbReference type="Proteomes" id="UP001081071"/>
    </source>
</evidence>
<dbReference type="Gene3D" id="1.10.1660.10">
    <property type="match status" value="1"/>
</dbReference>
<reference evidence="3" key="1">
    <citation type="submission" date="2022-12" db="EMBL/GenBank/DDBJ databases">
        <authorList>
            <person name="Krivoruchko A.V."/>
            <person name="Elkin A."/>
        </authorList>
    </citation>
    <scope>NUCLEOTIDE SEQUENCE</scope>
    <source>
        <strain evidence="3">IEGM 1391</strain>
    </source>
</reference>
<dbReference type="InterPro" id="IPR000551">
    <property type="entry name" value="MerR-type_HTH_dom"/>
</dbReference>
<dbReference type="PROSITE" id="PS50937">
    <property type="entry name" value="HTH_MERR_2"/>
    <property type="match status" value="1"/>
</dbReference>
<comment type="caution">
    <text evidence="3">The sequence shown here is derived from an EMBL/GenBank/DDBJ whole genome shotgun (WGS) entry which is preliminary data.</text>
</comment>
<gene>
    <name evidence="3" type="ORF">O4220_12320</name>
</gene>
<dbReference type="SUPFAM" id="SSF46955">
    <property type="entry name" value="Putative DNA-binding domain"/>
    <property type="match status" value="1"/>
</dbReference>
<dbReference type="Proteomes" id="UP001081071">
    <property type="component" value="Unassembled WGS sequence"/>
</dbReference>
<dbReference type="Pfam" id="PF13411">
    <property type="entry name" value="MerR_1"/>
    <property type="match status" value="1"/>
</dbReference>